<evidence type="ECO:0000313" key="1">
    <source>
        <dbReference type="EMBL" id="MFI5681941.1"/>
    </source>
</evidence>
<reference evidence="1 2" key="1">
    <citation type="submission" date="2024-10" db="EMBL/GenBank/DDBJ databases">
        <title>The Natural Products Discovery Center: Release of the First 8490 Sequenced Strains for Exploring Actinobacteria Biosynthetic Diversity.</title>
        <authorList>
            <person name="Kalkreuter E."/>
            <person name="Kautsar S.A."/>
            <person name="Yang D."/>
            <person name="Bader C.D."/>
            <person name="Teijaro C.N."/>
            <person name="Fluegel L."/>
            <person name="Davis C.M."/>
            <person name="Simpson J.R."/>
            <person name="Lauterbach L."/>
            <person name="Steele A.D."/>
            <person name="Gui C."/>
            <person name="Meng S."/>
            <person name="Li G."/>
            <person name="Viehrig K."/>
            <person name="Ye F."/>
            <person name="Su P."/>
            <person name="Kiefer A.F."/>
            <person name="Nichols A."/>
            <person name="Cepeda A.J."/>
            <person name="Yan W."/>
            <person name="Fan B."/>
            <person name="Jiang Y."/>
            <person name="Adhikari A."/>
            <person name="Zheng C.-J."/>
            <person name="Schuster L."/>
            <person name="Cowan T.M."/>
            <person name="Smanski M.J."/>
            <person name="Chevrette M.G."/>
            <person name="De Carvalho L.P.S."/>
            <person name="Shen B."/>
        </authorList>
    </citation>
    <scope>NUCLEOTIDE SEQUENCE [LARGE SCALE GENOMIC DNA]</scope>
    <source>
        <strain evidence="1 2">NPDC051599</strain>
    </source>
</reference>
<accession>A0ABW7YHN0</accession>
<comment type="caution">
    <text evidence="1">The sequence shown here is derived from an EMBL/GenBank/DDBJ whole genome shotgun (WGS) entry which is preliminary data.</text>
</comment>
<evidence type="ECO:0000313" key="2">
    <source>
        <dbReference type="Proteomes" id="UP001612415"/>
    </source>
</evidence>
<dbReference type="RefSeq" id="WP_398663017.1">
    <property type="nucleotide sequence ID" value="NZ_JBITDC010000035.1"/>
</dbReference>
<protein>
    <submittedName>
        <fullName evidence="1">Uncharacterized protein</fullName>
    </submittedName>
</protein>
<gene>
    <name evidence="1" type="ORF">ACIA8P_46580</name>
</gene>
<sequence length="85" mass="9261">MRPTTSMIAGIAAVGTDPGDLRLGEAQPPEHVAGSVAVQPFQDGAHILGLLRHRHQYEKTATSYEAAVKLASFLFWERSVFEDDP</sequence>
<proteinExistence type="predicted"/>
<keyword evidence="2" id="KW-1185">Reference proteome</keyword>
<organism evidence="1 2">
    <name type="scientific">Streptomyces cellulosae</name>
    <dbReference type="NCBI Taxonomy" id="1968"/>
    <lineage>
        <taxon>Bacteria</taxon>
        <taxon>Bacillati</taxon>
        <taxon>Actinomycetota</taxon>
        <taxon>Actinomycetes</taxon>
        <taxon>Kitasatosporales</taxon>
        <taxon>Streptomycetaceae</taxon>
        <taxon>Streptomyces</taxon>
    </lineage>
</organism>
<dbReference type="EMBL" id="JBITDC010000035">
    <property type="protein sequence ID" value="MFI5681941.1"/>
    <property type="molecule type" value="Genomic_DNA"/>
</dbReference>
<dbReference type="Proteomes" id="UP001612415">
    <property type="component" value="Unassembled WGS sequence"/>
</dbReference>
<name>A0ABW7YHN0_STRCE</name>